<dbReference type="Proteomes" id="UP000659084">
    <property type="component" value="Unassembled WGS sequence"/>
</dbReference>
<name>A0AAW3WYE7_SERFO</name>
<protein>
    <submittedName>
        <fullName evidence="1">Uncharacterized protein</fullName>
    </submittedName>
</protein>
<accession>A0AAW3WYE7</accession>
<dbReference type="KEGG" id="sfg:AV650_28485"/>
<dbReference type="RefSeq" id="WP_059202198.1">
    <property type="nucleotide sequence ID" value="NZ_JACBIW010000067.1"/>
</dbReference>
<gene>
    <name evidence="1" type="ORF">H8J20_27900</name>
</gene>
<sequence>MECQRLGPPRQSLVLLYRHDDRNIAFLTLGERWFKSFYIPLILRNPFIQIFILPDRDDFFIGFVDV</sequence>
<proteinExistence type="predicted"/>
<evidence type="ECO:0000313" key="2">
    <source>
        <dbReference type="Proteomes" id="UP000659084"/>
    </source>
</evidence>
<reference evidence="1" key="1">
    <citation type="submission" date="2020-08" db="EMBL/GenBank/DDBJ databases">
        <title>Food and environmental bacterial isolates.</title>
        <authorList>
            <person name="Richter L."/>
            <person name="Du Plessis E.M."/>
            <person name="Duvenage S."/>
            <person name="Allam M."/>
            <person name="Korsten L."/>
        </authorList>
    </citation>
    <scope>NUCLEOTIDE SEQUENCE</scope>
    <source>
        <strain evidence="1">UPMP2127</strain>
    </source>
</reference>
<organism evidence="1 2">
    <name type="scientific">Serratia fonticola</name>
    <dbReference type="NCBI Taxonomy" id="47917"/>
    <lineage>
        <taxon>Bacteria</taxon>
        <taxon>Pseudomonadati</taxon>
        <taxon>Pseudomonadota</taxon>
        <taxon>Gammaproteobacteria</taxon>
        <taxon>Enterobacterales</taxon>
        <taxon>Yersiniaceae</taxon>
        <taxon>Serratia</taxon>
    </lineage>
</organism>
<comment type="caution">
    <text evidence="1">The sequence shown here is derived from an EMBL/GenBank/DDBJ whole genome shotgun (WGS) entry which is preliminary data.</text>
</comment>
<dbReference type="AlphaFoldDB" id="A0AAW3WYE7"/>
<dbReference type="EMBL" id="JACNYO010000074">
    <property type="protein sequence ID" value="MBC3215938.1"/>
    <property type="molecule type" value="Genomic_DNA"/>
</dbReference>
<evidence type="ECO:0000313" key="1">
    <source>
        <dbReference type="EMBL" id="MBC3215938.1"/>
    </source>
</evidence>